<dbReference type="InterPro" id="IPR015915">
    <property type="entry name" value="Kelch-typ_b-propeller"/>
</dbReference>
<dbReference type="Pfam" id="PF01344">
    <property type="entry name" value="Kelch_1"/>
    <property type="match status" value="1"/>
</dbReference>
<keyword evidence="1" id="KW-0880">Kelch repeat</keyword>
<dbReference type="InterPro" id="IPR017096">
    <property type="entry name" value="BTB-kelch_protein"/>
</dbReference>
<name>A0ABM0M259_SACKO</name>
<proteinExistence type="predicted"/>
<protein>
    <submittedName>
        <fullName evidence="5">Kelch-like protein 11-like</fullName>
    </submittedName>
</protein>
<dbReference type="GeneID" id="102806545"/>
<evidence type="ECO:0000256" key="2">
    <source>
        <dbReference type="ARBA" id="ARBA00022737"/>
    </source>
</evidence>
<sequence>MANDEKRYLRVSSGVLSHLNDQRKNKVLCDMTIVVDGHDFNAHKCVLAASSPYFESLFRSNMKESQTGKVELQCTSAEGMEAILSYMYTVDVTLTMDIIDVVVSGADHLLLTELKKVCEVYIIDHLTTSNCLWALNLADLYNLSQWVHEKASRVLMRQFSKVLQDEQNEALLMELSAHRIYNILSDGRLTDRKEEDLFEFLVKWVRHSQKERKATLSKLMSKLHLETVNKQYLVSRIKKEPLVRCNRDCRMYVRQAMKYNVLSDRTICSVPLKAHPGRLVDVVVVACSYCIFGYVLDENRWIHLRDWDEKWPLSYKAVKRGNQLLFLTKRTKPLIGTDYLYDPLTDTWLKYSGTQHEYNSSWLQKSPLQMEGVQLQHMVVTANGQIYAIYFDDENFIVWNVIKEDNAWLFVVADDGHVSTKQFVNTCGNPCITIETPDGIEVEIPGNRKVVISNEPNQGVFTRDSSLPQIPIARSNAGICNINGDIFVCGGICHTKSESGLIFHEFVSSVCIFDSAKQIWRDLTRMPVNTWVLGCGLFQLPYEYTQ</sequence>
<keyword evidence="2" id="KW-0677">Repeat</keyword>
<accession>A0ABM0M259</accession>
<dbReference type="InterPro" id="IPR011043">
    <property type="entry name" value="Gal_Oxase/kelch_b-propeller"/>
</dbReference>
<reference evidence="5" key="1">
    <citation type="submission" date="2025-08" db="UniProtKB">
        <authorList>
            <consortium name="RefSeq"/>
        </authorList>
    </citation>
    <scope>IDENTIFICATION</scope>
    <source>
        <tissue evidence="5">Testes</tissue>
    </source>
</reference>
<dbReference type="Pfam" id="PF00651">
    <property type="entry name" value="BTB"/>
    <property type="match status" value="1"/>
</dbReference>
<dbReference type="Gene3D" id="2.120.10.80">
    <property type="entry name" value="Kelch-type beta propeller"/>
    <property type="match status" value="1"/>
</dbReference>
<dbReference type="Gene3D" id="1.25.40.420">
    <property type="match status" value="1"/>
</dbReference>
<dbReference type="SUPFAM" id="SSF50965">
    <property type="entry name" value="Galactose oxidase, central domain"/>
    <property type="match status" value="1"/>
</dbReference>
<dbReference type="RefSeq" id="XP_006814100.1">
    <property type="nucleotide sequence ID" value="XM_006814037.1"/>
</dbReference>
<dbReference type="PROSITE" id="PS50097">
    <property type="entry name" value="BTB"/>
    <property type="match status" value="1"/>
</dbReference>
<dbReference type="PANTHER" id="PTHR45632">
    <property type="entry name" value="LD33804P"/>
    <property type="match status" value="1"/>
</dbReference>
<evidence type="ECO:0000256" key="1">
    <source>
        <dbReference type="ARBA" id="ARBA00022441"/>
    </source>
</evidence>
<dbReference type="PANTHER" id="PTHR45632:SF30">
    <property type="entry name" value="BTB DOMAIN-CONTAINING PROTEIN"/>
    <property type="match status" value="1"/>
</dbReference>
<dbReference type="Proteomes" id="UP000694865">
    <property type="component" value="Unplaced"/>
</dbReference>
<dbReference type="Gene3D" id="3.30.710.10">
    <property type="entry name" value="Potassium Channel Kv1.1, Chain A"/>
    <property type="match status" value="1"/>
</dbReference>
<dbReference type="PIRSF" id="PIRSF037037">
    <property type="entry name" value="Kelch-like_protein_gigaxonin"/>
    <property type="match status" value="1"/>
</dbReference>
<evidence type="ECO:0000259" key="3">
    <source>
        <dbReference type="PROSITE" id="PS50097"/>
    </source>
</evidence>
<dbReference type="InterPro" id="IPR011705">
    <property type="entry name" value="BACK"/>
</dbReference>
<dbReference type="InterPro" id="IPR011333">
    <property type="entry name" value="SKP1/BTB/POZ_sf"/>
</dbReference>
<dbReference type="InterPro" id="IPR000210">
    <property type="entry name" value="BTB/POZ_dom"/>
</dbReference>
<dbReference type="SUPFAM" id="SSF54695">
    <property type="entry name" value="POZ domain"/>
    <property type="match status" value="1"/>
</dbReference>
<feature type="domain" description="BTB" evidence="3">
    <location>
        <begin position="29"/>
        <end position="96"/>
    </location>
</feature>
<dbReference type="InterPro" id="IPR006652">
    <property type="entry name" value="Kelch_1"/>
</dbReference>
<dbReference type="SMART" id="SM00225">
    <property type="entry name" value="BTB"/>
    <property type="match status" value="1"/>
</dbReference>
<gene>
    <name evidence="5" type="primary">LOC102806545</name>
</gene>
<dbReference type="Pfam" id="PF07707">
    <property type="entry name" value="BACK"/>
    <property type="match status" value="1"/>
</dbReference>
<evidence type="ECO:0000313" key="5">
    <source>
        <dbReference type="RefSeq" id="XP_006814100.1"/>
    </source>
</evidence>
<dbReference type="SMART" id="SM00875">
    <property type="entry name" value="BACK"/>
    <property type="match status" value="1"/>
</dbReference>
<keyword evidence="4" id="KW-1185">Reference proteome</keyword>
<evidence type="ECO:0000313" key="4">
    <source>
        <dbReference type="Proteomes" id="UP000694865"/>
    </source>
</evidence>
<organism evidence="4 5">
    <name type="scientific">Saccoglossus kowalevskii</name>
    <name type="common">Acorn worm</name>
    <dbReference type="NCBI Taxonomy" id="10224"/>
    <lineage>
        <taxon>Eukaryota</taxon>
        <taxon>Metazoa</taxon>
        <taxon>Hemichordata</taxon>
        <taxon>Enteropneusta</taxon>
        <taxon>Harrimaniidae</taxon>
        <taxon>Saccoglossus</taxon>
    </lineage>
</organism>